<organism evidence="3 4">
    <name type="scientific">Panagrolaimus davidi</name>
    <dbReference type="NCBI Taxonomy" id="227884"/>
    <lineage>
        <taxon>Eukaryota</taxon>
        <taxon>Metazoa</taxon>
        <taxon>Ecdysozoa</taxon>
        <taxon>Nematoda</taxon>
        <taxon>Chromadorea</taxon>
        <taxon>Rhabditida</taxon>
        <taxon>Tylenchina</taxon>
        <taxon>Panagrolaimomorpha</taxon>
        <taxon>Panagrolaimoidea</taxon>
        <taxon>Panagrolaimidae</taxon>
        <taxon>Panagrolaimus</taxon>
    </lineage>
</organism>
<sequence>MLRAIDLSTIYEASESRLSLLEETMQKCFEKKCECEKFQKVMAEYEHRERKELKKRSPTTDKASLVSFMEDEMQIISDQGCTCDQFESMIKEYTNLLKSFNPLKCAEQKLVNALRTIENFRNENEKLKYEVLEKERKISNFVEEIDDLKKNLYDAEVTNEILKQQNSDLIESLAALREANAKPFCEERNDEKIVNGQISSDDSGNDENRDQSDGEEDIACSVNELQDEEHDNNSSDPSSSDESAAGDIKFCKKCEKTKSSRRWVYHEQRELNNEKCKKCQTELSNPWYNFVTGDNKSGKQCRACYMKQRDYFDGKYVPKKKK</sequence>
<reference evidence="4" key="1">
    <citation type="submission" date="2022-11" db="UniProtKB">
        <authorList>
            <consortium name="WormBaseParasite"/>
        </authorList>
    </citation>
    <scope>IDENTIFICATION</scope>
</reference>
<feature type="coiled-coil region" evidence="1">
    <location>
        <begin position="103"/>
        <end position="179"/>
    </location>
</feature>
<protein>
    <submittedName>
        <fullName evidence="4">Uncharacterized protein</fullName>
    </submittedName>
</protein>
<dbReference type="Proteomes" id="UP000887578">
    <property type="component" value="Unplaced"/>
</dbReference>
<dbReference type="WBParaSite" id="PDA_v2.g15517.t1">
    <property type="protein sequence ID" value="PDA_v2.g15517.t1"/>
    <property type="gene ID" value="PDA_v2.g15517"/>
</dbReference>
<evidence type="ECO:0000313" key="3">
    <source>
        <dbReference type="Proteomes" id="UP000887578"/>
    </source>
</evidence>
<feature type="region of interest" description="Disordered" evidence="2">
    <location>
        <begin position="190"/>
        <end position="215"/>
    </location>
</feature>
<evidence type="ECO:0000256" key="1">
    <source>
        <dbReference type="SAM" id="Coils"/>
    </source>
</evidence>
<proteinExistence type="predicted"/>
<evidence type="ECO:0000256" key="2">
    <source>
        <dbReference type="SAM" id="MobiDB-lite"/>
    </source>
</evidence>
<accession>A0A914PIH6</accession>
<keyword evidence="1" id="KW-0175">Coiled coil</keyword>
<dbReference type="AlphaFoldDB" id="A0A914PIH6"/>
<evidence type="ECO:0000313" key="4">
    <source>
        <dbReference type="WBParaSite" id="PDA_v2.g15517.t1"/>
    </source>
</evidence>
<keyword evidence="3" id="KW-1185">Reference proteome</keyword>
<name>A0A914PIH6_9BILA</name>